<evidence type="ECO:0000256" key="2">
    <source>
        <dbReference type="ARBA" id="ARBA00022649"/>
    </source>
</evidence>
<dbReference type="EMBL" id="MXAN01000053">
    <property type="protein sequence ID" value="OPH36084.1"/>
    <property type="molecule type" value="Genomic_DNA"/>
</dbReference>
<keyword evidence="2" id="KW-1277">Toxin-antitoxin system</keyword>
<evidence type="ECO:0000313" key="4">
    <source>
        <dbReference type="Proteomes" id="UP000191025"/>
    </source>
</evidence>
<dbReference type="PANTHER" id="PTHR38781">
    <property type="entry name" value="ANTITOXIN DINJ-RELATED"/>
    <property type="match status" value="1"/>
</dbReference>
<dbReference type="Gene3D" id="1.10.1220.10">
    <property type="entry name" value="Met repressor-like"/>
    <property type="match status" value="1"/>
</dbReference>
<accession>A0A1V4GTX7</accession>
<evidence type="ECO:0000256" key="1">
    <source>
        <dbReference type="ARBA" id="ARBA00010562"/>
    </source>
</evidence>
<proteinExistence type="inferred from homology"/>
<comment type="similarity">
    <text evidence="1">Belongs to the RelB/DinJ antitoxin family.</text>
</comment>
<dbReference type="NCBIfam" id="TIGR02384">
    <property type="entry name" value="RelB_DinJ"/>
    <property type="match status" value="1"/>
</dbReference>
<dbReference type="InterPro" id="IPR013321">
    <property type="entry name" value="Arc_rbn_hlx_hlx"/>
</dbReference>
<protein>
    <submittedName>
        <fullName evidence="3">Uncharacterized protein</fullName>
    </submittedName>
</protein>
<evidence type="ECO:0000313" key="3">
    <source>
        <dbReference type="EMBL" id="OPH36084.1"/>
    </source>
</evidence>
<dbReference type="Pfam" id="PF04221">
    <property type="entry name" value="RelB"/>
    <property type="match status" value="1"/>
</dbReference>
<reference evidence="4" key="1">
    <citation type="submission" date="2017-03" db="EMBL/GenBank/DDBJ databases">
        <title>Draft genome sequence of Moraxella equi CCUG 4950T type strain.</title>
        <authorList>
            <person name="Salva-Serra F."/>
            <person name="Engstrom-Jakobsson H."/>
            <person name="Thorell K."/>
            <person name="Jaen-Luchoro D."/>
            <person name="Gonzales-Siles L."/>
            <person name="Karlsson R."/>
            <person name="Yazdan S."/>
            <person name="Boulund F."/>
            <person name="Johnning A."/>
            <person name="Engstrand L."/>
            <person name="Kristiansson E."/>
            <person name="Moore E."/>
        </authorList>
    </citation>
    <scope>NUCLEOTIDE SEQUENCE [LARGE SCALE GENOMIC DNA]</scope>
    <source>
        <strain evidence="4">CCUG 4441</strain>
    </source>
</reference>
<sequence>MMTTNFNLRLDEKLKDDSFSVIQSFGMTPSQFMRLILKQVADTGSLPLSFEKRTQAVVPNDTTAQAIREGRSDYKAGKLDRFSADDAVTAMQDIARG</sequence>
<name>A0A1V4GTX7_MORLA</name>
<dbReference type="Proteomes" id="UP000191025">
    <property type="component" value="Unassembled WGS sequence"/>
</dbReference>
<comment type="caution">
    <text evidence="3">The sequence shown here is derived from an EMBL/GenBank/DDBJ whole genome shotgun (WGS) entry which is preliminary data.</text>
</comment>
<dbReference type="PANTHER" id="PTHR38781:SF1">
    <property type="entry name" value="ANTITOXIN DINJ-RELATED"/>
    <property type="match status" value="1"/>
</dbReference>
<dbReference type="AlphaFoldDB" id="A0A1V4GTX7"/>
<organism evidence="3 4">
    <name type="scientific">Moraxella lacunata</name>
    <dbReference type="NCBI Taxonomy" id="477"/>
    <lineage>
        <taxon>Bacteria</taxon>
        <taxon>Pseudomonadati</taxon>
        <taxon>Pseudomonadota</taxon>
        <taxon>Gammaproteobacteria</taxon>
        <taxon>Moraxellales</taxon>
        <taxon>Moraxellaceae</taxon>
        <taxon>Moraxella</taxon>
    </lineage>
</organism>
<dbReference type="InterPro" id="IPR007337">
    <property type="entry name" value="RelB/DinJ"/>
</dbReference>
<dbReference type="GO" id="GO:0006351">
    <property type="term" value="P:DNA-templated transcription"/>
    <property type="evidence" value="ECO:0007669"/>
    <property type="project" value="TreeGrafter"/>
</dbReference>
<dbReference type="GO" id="GO:0006355">
    <property type="term" value="P:regulation of DNA-templated transcription"/>
    <property type="evidence" value="ECO:0007669"/>
    <property type="project" value="InterPro"/>
</dbReference>
<gene>
    <name evidence="3" type="ORF">B5J94_07895</name>
</gene>